<evidence type="ECO:0000313" key="1">
    <source>
        <dbReference type="EMBL" id="KAK9324343.1"/>
    </source>
</evidence>
<protein>
    <submittedName>
        <fullName evidence="1">Uncharacterized protein</fullName>
    </submittedName>
</protein>
<name>A0ACC3TSZ9_9ASCO</name>
<proteinExistence type="predicted"/>
<reference evidence="2" key="1">
    <citation type="journal article" date="2024" name="Front. Bioeng. Biotechnol.">
        <title>Genome-scale model development and genomic sequencing of the oleaginous clade Lipomyces.</title>
        <authorList>
            <person name="Czajka J.J."/>
            <person name="Han Y."/>
            <person name="Kim J."/>
            <person name="Mondo S.J."/>
            <person name="Hofstad B.A."/>
            <person name="Robles A."/>
            <person name="Haridas S."/>
            <person name="Riley R."/>
            <person name="LaButti K."/>
            <person name="Pangilinan J."/>
            <person name="Andreopoulos W."/>
            <person name="Lipzen A."/>
            <person name="Yan J."/>
            <person name="Wang M."/>
            <person name="Ng V."/>
            <person name="Grigoriev I.V."/>
            <person name="Spatafora J.W."/>
            <person name="Magnuson J.K."/>
            <person name="Baker S.E."/>
            <person name="Pomraning K.R."/>
        </authorList>
    </citation>
    <scope>NUCLEOTIDE SEQUENCE [LARGE SCALE GENOMIC DNA]</scope>
    <source>
        <strain evidence="2">CBS 10300</strain>
    </source>
</reference>
<keyword evidence="2" id="KW-1185">Reference proteome</keyword>
<dbReference type="Proteomes" id="UP001489719">
    <property type="component" value="Unassembled WGS sequence"/>
</dbReference>
<sequence>MALVHIPQPPGWLSGKRRPGVHRDFYCDLSLAGSTFSFPQLSSSNTDDLREKKVPISVRILGNKRVGKMTIAEEMLNIARRNPTYLEARRIAGDETADDKPCSATVDAEYGHGDRIFSVLERWYDLRLRSILPYAKKGHVPVRKDVRAAYFGVDKQAYVVLPTSITVDSMNAGEGSYKENVIILVVDATKPALDSDTVFRIDYFLRRNPVGRIIVAVNKMDLVVESVNGDATDASVNGHESAGGRENGYIRTNGNASPSGPRIGTRRDIHWRDLLKFGPESRFNAAADVVGRQIRDVESKLKSYEGRQLELVFVPTVAINGDNVNYGVLSHLCHWYQGSTLMEVLEGGRFVVDDPGSSSGGLGRIEIIRNNTRASAVG</sequence>
<dbReference type="EMBL" id="MU970051">
    <property type="protein sequence ID" value="KAK9324343.1"/>
    <property type="molecule type" value="Genomic_DNA"/>
</dbReference>
<comment type="caution">
    <text evidence="1">The sequence shown here is derived from an EMBL/GenBank/DDBJ whole genome shotgun (WGS) entry which is preliminary data.</text>
</comment>
<organism evidence="1 2">
    <name type="scientific">Lipomyces orientalis</name>
    <dbReference type="NCBI Taxonomy" id="1233043"/>
    <lineage>
        <taxon>Eukaryota</taxon>
        <taxon>Fungi</taxon>
        <taxon>Dikarya</taxon>
        <taxon>Ascomycota</taxon>
        <taxon>Saccharomycotina</taxon>
        <taxon>Lipomycetes</taxon>
        <taxon>Lipomycetales</taxon>
        <taxon>Lipomycetaceae</taxon>
        <taxon>Lipomyces</taxon>
    </lineage>
</organism>
<gene>
    <name evidence="1" type="ORF">V1517DRAFT_317843</name>
</gene>
<evidence type="ECO:0000313" key="2">
    <source>
        <dbReference type="Proteomes" id="UP001489719"/>
    </source>
</evidence>
<accession>A0ACC3TSZ9</accession>